<evidence type="ECO:0000256" key="1">
    <source>
        <dbReference type="ARBA" id="ARBA00010283"/>
    </source>
</evidence>
<dbReference type="EMBL" id="BAAFST010000020">
    <property type="protein sequence ID" value="GAB1302855.1"/>
    <property type="molecule type" value="Genomic_DNA"/>
</dbReference>
<dbReference type="Proteomes" id="UP001623349">
    <property type="component" value="Unassembled WGS sequence"/>
</dbReference>
<dbReference type="PANTHER" id="PTHR19368:SF3">
    <property type="entry name" value="X-LINKED LYMPHOCYTE-REGULATED PROTEIN 3A-RELATED"/>
    <property type="match status" value="1"/>
</dbReference>
<reference evidence="3 4" key="1">
    <citation type="submission" date="2024-08" db="EMBL/GenBank/DDBJ databases">
        <title>The draft genome of Apodemus speciosus.</title>
        <authorList>
            <person name="Nabeshima K."/>
            <person name="Suzuki S."/>
            <person name="Onuma M."/>
        </authorList>
    </citation>
    <scope>NUCLEOTIDE SEQUENCE [LARGE SCALE GENOMIC DNA]</scope>
    <source>
        <strain evidence="3">IB14-021</strain>
    </source>
</reference>
<keyword evidence="4" id="KW-1185">Reference proteome</keyword>
<name>A0ABQ0FUF0_APOSI</name>
<accession>A0ABQ0FUF0</accession>
<feature type="domain" description="XLR/SYCP3/FAM9" evidence="2">
    <location>
        <begin position="49"/>
        <end position="144"/>
    </location>
</feature>
<dbReference type="PANTHER" id="PTHR19368">
    <property type="entry name" value="XLR/SCP3/FAM9"/>
    <property type="match status" value="1"/>
</dbReference>
<dbReference type="InterPro" id="IPR051443">
    <property type="entry name" value="XLR/SYCP3"/>
</dbReference>
<sequence>MTARTQMQLLQYNNEVLDADREDVISSGTERPQAREEKSGFFRRTRSWEQRQNLYRDYSRQVTNLNRKFTMDANQVKKHAEKLSNMFMEQQKFINESLTLQKSRMEEFKSLCEEYLEKFEVLRDSRGNSIAEELRCLIATLERKLLMLHSQQETAVLLHSLSWICYSHNTLEHRSRYEGSRNKPGEAACGDVCSFCS</sequence>
<evidence type="ECO:0000313" key="4">
    <source>
        <dbReference type="Proteomes" id="UP001623349"/>
    </source>
</evidence>
<evidence type="ECO:0000259" key="2">
    <source>
        <dbReference type="Pfam" id="PF04803"/>
    </source>
</evidence>
<comment type="caution">
    <text evidence="3">The sequence shown here is derived from an EMBL/GenBank/DDBJ whole genome shotgun (WGS) entry which is preliminary data.</text>
</comment>
<evidence type="ECO:0000313" key="3">
    <source>
        <dbReference type="EMBL" id="GAB1302855.1"/>
    </source>
</evidence>
<protein>
    <submittedName>
        <fullName evidence="3">X-linked lymphocyte-regulated protein 3C</fullName>
    </submittedName>
</protein>
<comment type="similarity">
    <text evidence="1">Belongs to the XLR/SYCP3 family.</text>
</comment>
<organism evidence="3 4">
    <name type="scientific">Apodemus speciosus</name>
    <name type="common">Large Japanese field mouse</name>
    <dbReference type="NCBI Taxonomy" id="105296"/>
    <lineage>
        <taxon>Eukaryota</taxon>
        <taxon>Metazoa</taxon>
        <taxon>Chordata</taxon>
        <taxon>Craniata</taxon>
        <taxon>Vertebrata</taxon>
        <taxon>Euteleostomi</taxon>
        <taxon>Mammalia</taxon>
        <taxon>Eutheria</taxon>
        <taxon>Euarchontoglires</taxon>
        <taxon>Glires</taxon>
        <taxon>Rodentia</taxon>
        <taxon>Myomorpha</taxon>
        <taxon>Muroidea</taxon>
        <taxon>Muridae</taxon>
        <taxon>Murinae</taxon>
        <taxon>Apodemus</taxon>
    </lineage>
</organism>
<dbReference type="Pfam" id="PF04803">
    <property type="entry name" value="Cor1"/>
    <property type="match status" value="1"/>
</dbReference>
<proteinExistence type="inferred from homology"/>
<gene>
    <name evidence="3" type="ORF">APTSU1_001809600</name>
</gene>
<dbReference type="InterPro" id="IPR006888">
    <property type="entry name" value="XLR/SYCP3/FAM9_dom"/>
</dbReference>